<dbReference type="SUPFAM" id="SSF53850">
    <property type="entry name" value="Periplasmic binding protein-like II"/>
    <property type="match status" value="1"/>
</dbReference>
<dbReference type="Pfam" id="PF13343">
    <property type="entry name" value="SBP_bac_6"/>
    <property type="match status" value="1"/>
</dbReference>
<evidence type="ECO:0000256" key="2">
    <source>
        <dbReference type="PIRSR" id="PIRSR002825-1"/>
    </source>
</evidence>
<dbReference type="Proteomes" id="UP000198725">
    <property type="component" value="Unassembled WGS sequence"/>
</dbReference>
<evidence type="ECO:0000256" key="1">
    <source>
        <dbReference type="ARBA" id="ARBA00022729"/>
    </source>
</evidence>
<dbReference type="InterPro" id="IPR026045">
    <property type="entry name" value="Ferric-bd"/>
</dbReference>
<dbReference type="GO" id="GO:0030975">
    <property type="term" value="F:thiamine binding"/>
    <property type="evidence" value="ECO:0007669"/>
    <property type="project" value="TreeGrafter"/>
</dbReference>
<dbReference type="CDD" id="cd13544">
    <property type="entry name" value="PBP2_Fbp_like_1"/>
    <property type="match status" value="1"/>
</dbReference>
<dbReference type="GO" id="GO:0030288">
    <property type="term" value="C:outer membrane-bounded periplasmic space"/>
    <property type="evidence" value="ECO:0007669"/>
    <property type="project" value="TreeGrafter"/>
</dbReference>
<dbReference type="GO" id="GO:0046872">
    <property type="term" value="F:metal ion binding"/>
    <property type="evidence" value="ECO:0007669"/>
    <property type="project" value="UniProtKB-KW"/>
</dbReference>
<feature type="binding site" evidence="2">
    <location>
        <position position="118"/>
    </location>
    <ligand>
        <name>Fe cation</name>
        <dbReference type="ChEBI" id="CHEBI:24875"/>
    </ligand>
</feature>
<keyword evidence="2" id="KW-0408">Iron</keyword>
<evidence type="ECO:0000313" key="4">
    <source>
        <dbReference type="Proteomes" id="UP000198725"/>
    </source>
</evidence>
<sequence length="371" mass="39933">MTHSLGKLGTGYQDVPRFKDARSRIDANSRTAQVALMRIATRLAAAFAVYALACGWAQAGSITVYTALENDEVSVYLAAARQAMPDLHVHVLRLSTGDLAARLIAESAAPHNDVIWGEALTDMLDPRIEAELAPVTSPNIAKLPSRYRAPDDKWFVATGYLAAFCVNTDALAAQHLPMPTSWADLAKPVYKGQVVMPDPQSSGTGYMIVAAILQGMGADKGWALLKQIAGNVAQFSPSGSSPCKLARTGEFPIGVSFAFTAMQSIRQGFPIRMVIPSSDVAYQLEASAMMKTSANQVDAKRFLDWIASPQAAALYRKYKSIVAMPGAGPTPEQIKDGLPADIAHRLYPMDFKASMENRAATIARWKSDVAN</sequence>
<proteinExistence type="predicted"/>
<protein>
    <submittedName>
        <fullName evidence="3">Iron(III) transport system substrate-binding protein</fullName>
    </submittedName>
</protein>
<keyword evidence="1" id="KW-0732">Signal</keyword>
<evidence type="ECO:0000313" key="3">
    <source>
        <dbReference type="EMBL" id="SFK39708.1"/>
    </source>
</evidence>
<gene>
    <name evidence="3" type="ORF">SAMN05192579_102235</name>
</gene>
<keyword evidence="2" id="KW-0479">Metal-binding</keyword>
<keyword evidence="4" id="KW-1185">Reference proteome</keyword>
<dbReference type="GO" id="GO:0015888">
    <property type="term" value="P:thiamine transport"/>
    <property type="evidence" value="ECO:0007669"/>
    <property type="project" value="TreeGrafter"/>
</dbReference>
<name>A0A1I3Z6J2_9GAMM</name>
<dbReference type="AlphaFoldDB" id="A0A1I3Z6J2"/>
<reference evidence="4" key="1">
    <citation type="submission" date="2016-10" db="EMBL/GenBank/DDBJ databases">
        <authorList>
            <person name="Varghese N."/>
            <person name="Submissions S."/>
        </authorList>
    </citation>
    <scope>NUCLEOTIDE SEQUENCE [LARGE SCALE GENOMIC DNA]</scope>
    <source>
        <strain evidence="4">MO64</strain>
    </source>
</reference>
<dbReference type="PANTHER" id="PTHR30006">
    <property type="entry name" value="THIAMINE-BINDING PERIPLASMIC PROTEIN-RELATED"/>
    <property type="match status" value="1"/>
</dbReference>
<dbReference type="EMBL" id="FOSR01000002">
    <property type="protein sequence ID" value="SFK39708.1"/>
    <property type="molecule type" value="Genomic_DNA"/>
</dbReference>
<dbReference type="GO" id="GO:0030976">
    <property type="term" value="F:thiamine pyrophosphate binding"/>
    <property type="evidence" value="ECO:0007669"/>
    <property type="project" value="TreeGrafter"/>
</dbReference>
<accession>A0A1I3Z6J2</accession>
<dbReference type="PIRSF" id="PIRSF002825">
    <property type="entry name" value="CfbpA"/>
    <property type="match status" value="1"/>
</dbReference>
<organism evidence="3 4">
    <name type="scientific">Rhodanobacter glycinis</name>
    <dbReference type="NCBI Taxonomy" id="582702"/>
    <lineage>
        <taxon>Bacteria</taxon>
        <taxon>Pseudomonadati</taxon>
        <taxon>Pseudomonadota</taxon>
        <taxon>Gammaproteobacteria</taxon>
        <taxon>Lysobacterales</taxon>
        <taxon>Rhodanobacteraceae</taxon>
        <taxon>Rhodanobacter</taxon>
    </lineage>
</organism>
<dbReference type="Gene3D" id="3.40.190.10">
    <property type="entry name" value="Periplasmic binding protein-like II"/>
    <property type="match status" value="2"/>
</dbReference>
<dbReference type="PANTHER" id="PTHR30006:SF2">
    <property type="entry name" value="ABC TRANSPORTER SUBSTRATE-BINDING PROTEIN"/>
    <property type="match status" value="1"/>
</dbReference>